<gene>
    <name evidence="3" type="ORF">DPBNPPHM_03270</name>
    <name evidence="2" type="ORF">OPDIPICF_00817</name>
</gene>
<sequence>MNFKDLFYLDHAYSPKIMLWAYWITLVVTVFSGLASMFDGGMLTFASFIRGLFVIGFGFIMLRVVVEAIQALFKIEKHLRAISESMTEKAQSTED</sequence>
<keyword evidence="1" id="KW-0812">Transmembrane</keyword>
<dbReference type="Pfam" id="PF14110">
    <property type="entry name" value="DUF4282"/>
    <property type="match status" value="1"/>
</dbReference>
<keyword evidence="5" id="KW-1185">Reference proteome</keyword>
<dbReference type="AlphaFoldDB" id="A0A5S9N6F0"/>
<feature type="transmembrane region" description="Helical" evidence="1">
    <location>
        <begin position="20"/>
        <end position="38"/>
    </location>
</feature>
<dbReference type="InterPro" id="IPR025557">
    <property type="entry name" value="DUF4282"/>
</dbReference>
<evidence type="ECO:0000313" key="4">
    <source>
        <dbReference type="Proteomes" id="UP000434580"/>
    </source>
</evidence>
<evidence type="ECO:0000256" key="1">
    <source>
        <dbReference type="SAM" id="Phobius"/>
    </source>
</evidence>
<accession>A0A5S9N6F0</accession>
<organism evidence="2 5">
    <name type="scientific">BD1-7 clade bacterium</name>
    <dbReference type="NCBI Taxonomy" id="2029982"/>
    <lineage>
        <taxon>Bacteria</taxon>
        <taxon>Pseudomonadati</taxon>
        <taxon>Pseudomonadota</taxon>
        <taxon>Gammaproteobacteria</taxon>
        <taxon>Cellvibrionales</taxon>
        <taxon>Spongiibacteraceae</taxon>
        <taxon>BD1-7 clade</taxon>
    </lineage>
</organism>
<dbReference type="EMBL" id="CACSIO010000001">
    <property type="protein sequence ID" value="CAA0085431.1"/>
    <property type="molecule type" value="Genomic_DNA"/>
</dbReference>
<dbReference type="EMBL" id="CACSII010000004">
    <property type="protein sequence ID" value="CAA0095367.1"/>
    <property type="molecule type" value="Genomic_DNA"/>
</dbReference>
<keyword evidence="1" id="KW-0472">Membrane</keyword>
<feature type="transmembrane region" description="Helical" evidence="1">
    <location>
        <begin position="44"/>
        <end position="66"/>
    </location>
</feature>
<keyword evidence="1" id="KW-1133">Transmembrane helix</keyword>
<evidence type="ECO:0008006" key="6">
    <source>
        <dbReference type="Google" id="ProtNLM"/>
    </source>
</evidence>
<dbReference type="OrthoDB" id="280522at2"/>
<dbReference type="Proteomes" id="UP000441399">
    <property type="component" value="Unassembled WGS sequence"/>
</dbReference>
<evidence type="ECO:0000313" key="3">
    <source>
        <dbReference type="EMBL" id="CAA0095367.1"/>
    </source>
</evidence>
<protein>
    <recommendedName>
        <fullName evidence="6">DUF4282 domain-containing protein</fullName>
    </recommendedName>
</protein>
<reference evidence="4 5" key="1">
    <citation type="submission" date="2019-11" db="EMBL/GenBank/DDBJ databases">
        <authorList>
            <person name="Holert J."/>
        </authorList>
    </citation>
    <scope>NUCLEOTIDE SEQUENCE [LARGE SCALE GENOMIC DNA]</scope>
    <source>
        <strain evidence="3">BC5_2</strain>
        <strain evidence="2">SB11_3</strain>
    </source>
</reference>
<name>A0A5S9N6F0_9GAMM</name>
<evidence type="ECO:0000313" key="5">
    <source>
        <dbReference type="Proteomes" id="UP000441399"/>
    </source>
</evidence>
<proteinExistence type="predicted"/>
<dbReference type="Proteomes" id="UP000434580">
    <property type="component" value="Unassembled WGS sequence"/>
</dbReference>
<evidence type="ECO:0000313" key="2">
    <source>
        <dbReference type="EMBL" id="CAA0085431.1"/>
    </source>
</evidence>